<dbReference type="InterPro" id="IPR045063">
    <property type="entry name" value="Dynamin_N"/>
</dbReference>
<evidence type="ECO:0000256" key="2">
    <source>
        <dbReference type="ARBA" id="ARBA00022741"/>
    </source>
</evidence>
<comment type="caution">
    <text evidence="8">The sequence shown here is derived from an EMBL/GenBank/DDBJ whole genome shotgun (WGS) entry which is preliminary data.</text>
</comment>
<organism evidence="8 9">
    <name type="scientific">Peribacillus deserti</name>
    <dbReference type="NCBI Taxonomy" id="673318"/>
    <lineage>
        <taxon>Bacteria</taxon>
        <taxon>Bacillati</taxon>
        <taxon>Bacillota</taxon>
        <taxon>Bacilli</taxon>
        <taxon>Bacillales</taxon>
        <taxon>Bacillaceae</taxon>
        <taxon>Peribacillus</taxon>
    </lineage>
</organism>
<evidence type="ECO:0000256" key="5">
    <source>
        <dbReference type="ARBA" id="ARBA00023136"/>
    </source>
</evidence>
<dbReference type="CDD" id="cd09912">
    <property type="entry name" value="DLP_2"/>
    <property type="match status" value="2"/>
</dbReference>
<accession>A0A2N5M1Z7</accession>
<keyword evidence="2" id="KW-0547">Nucleotide-binding</keyword>
<evidence type="ECO:0000256" key="1">
    <source>
        <dbReference type="ARBA" id="ARBA00004370"/>
    </source>
</evidence>
<evidence type="ECO:0000259" key="7">
    <source>
        <dbReference type="Pfam" id="PF00350"/>
    </source>
</evidence>
<name>A0A2N5M1Z7_9BACI</name>
<keyword evidence="9" id="KW-1185">Reference proteome</keyword>
<dbReference type="GO" id="GO:0003924">
    <property type="term" value="F:GTPase activity"/>
    <property type="evidence" value="ECO:0007669"/>
    <property type="project" value="InterPro"/>
</dbReference>
<evidence type="ECO:0000313" key="8">
    <source>
        <dbReference type="EMBL" id="PLT28388.1"/>
    </source>
</evidence>
<dbReference type="EMBL" id="PGUY01000062">
    <property type="protein sequence ID" value="PLT28388.1"/>
    <property type="molecule type" value="Genomic_DNA"/>
</dbReference>
<evidence type="ECO:0000256" key="6">
    <source>
        <dbReference type="SAM" id="MobiDB-lite"/>
    </source>
</evidence>
<evidence type="ECO:0000256" key="4">
    <source>
        <dbReference type="ARBA" id="ARBA00023134"/>
    </source>
</evidence>
<proteinExistence type="predicted"/>
<feature type="compositionally biased region" description="Basic and acidic residues" evidence="6">
    <location>
        <begin position="587"/>
        <end position="600"/>
    </location>
</feature>
<keyword evidence="3" id="KW-0378">Hydrolase</keyword>
<dbReference type="GO" id="GO:0005525">
    <property type="term" value="F:GTP binding"/>
    <property type="evidence" value="ECO:0007669"/>
    <property type="project" value="UniProtKB-KW"/>
</dbReference>
<dbReference type="Pfam" id="PF00350">
    <property type="entry name" value="Dynamin_N"/>
    <property type="match status" value="2"/>
</dbReference>
<dbReference type="SUPFAM" id="SSF52540">
    <property type="entry name" value="P-loop containing nucleoside triphosphate hydrolases"/>
    <property type="match status" value="2"/>
</dbReference>
<comment type="subcellular location">
    <subcellularLocation>
        <location evidence="1">Membrane</location>
    </subcellularLocation>
</comment>
<dbReference type="GO" id="GO:0016020">
    <property type="term" value="C:membrane"/>
    <property type="evidence" value="ECO:0007669"/>
    <property type="project" value="UniProtKB-SubCell"/>
</dbReference>
<evidence type="ECO:0000313" key="9">
    <source>
        <dbReference type="Proteomes" id="UP000234748"/>
    </source>
</evidence>
<dbReference type="InterPro" id="IPR027417">
    <property type="entry name" value="P-loop_NTPase"/>
</dbReference>
<reference evidence="8 9" key="1">
    <citation type="submission" date="2017-11" db="EMBL/GenBank/DDBJ databases">
        <title>Comparitive Functional Genomics of Dry Heat Resistant strains isolated from the Viking Spacecraft.</title>
        <authorList>
            <person name="Seuylemezian A."/>
            <person name="Cooper K."/>
            <person name="Vaishampayan P."/>
        </authorList>
    </citation>
    <scope>NUCLEOTIDE SEQUENCE [LARGE SCALE GENOMIC DNA]</scope>
    <source>
        <strain evidence="8 9">V1-29</strain>
    </source>
</reference>
<evidence type="ECO:0000256" key="3">
    <source>
        <dbReference type="ARBA" id="ARBA00022801"/>
    </source>
</evidence>
<keyword evidence="4" id="KW-0342">GTP-binding</keyword>
<gene>
    <name evidence="8" type="ORF">CUU66_19450</name>
</gene>
<dbReference type="Proteomes" id="UP000234748">
    <property type="component" value="Unassembled WGS sequence"/>
</dbReference>
<feature type="region of interest" description="Disordered" evidence="6">
    <location>
        <begin position="575"/>
        <end position="602"/>
    </location>
</feature>
<sequence>MNHTITDQKGLLESLGELYLRISASKDELHAGKIKGLINKVRKEEKLIAFCGHFSAGKSSMINALLGHDLLPSSPIPTSANIVKVKKGEEYAKVFFREGKPYLYPAPYNYDLVKSFCKDGDSISGIEISTGRFPLENNCAVMDTPGIDSADDAHRISTEEALHLADIVFYVMDYNHVQSEVNFLFTKELQAANKKLYLIVNQIDKHDETELKFSQFKESVEEGFLNWEVKPEDIFYTSVRYPELPHNDFAKVGQIISDFSKLDQKMYTESAYHSALKILHEHLRWQENRMAEENGKYYSLIERYNHEDRLDMLAKLKSLENEKNSILAYPEKMRDYFTAKLDMILKNAYLMPAETRDLAKEYLDTTRRDFKVGLLFSKGKTEQARSERFNKLKQDLEEKLASQLERHIRELSISILNESQLTDESLEADVRGLTLELQDSQISDIVKPQVSITGEYVLSFTNELADVLRKIAKKAGLEFLEKFNAKLLERQEYLLSQRIDELETITAFKEALQKIEASKVFLEREEADLSRVLDENAGAGTKGSLRKLLQKWDGEENDYKVIISDDLETIINEAEKQSENEQNAVQAKKERSREQGKVQMKDQAGMLASASELLKDIKGFRYLSEDMKASAGRLDNQTFTIALFGAFSAGKSSFANAILGERVLPVSPNPTTAAINKICPPDERNPHATARVKLKTEEMLLEDVLLALAAFSMKAASLEEAYQHAGRLLGKSSVNGKQNAQLSFLRAFHEGLPHFQAQLGTEIIADLEEFRKFAASEQRSCLVDWIELYYDCEVTRKGVVLVDTPGADSINARHTGTAFEYIKNSDAVLFVTYYNHPFSKADREFLIQLGRVKDSFAMDKMFFMINAVDLAANEKELSEVMMYMEEQLANFQIRSPKLYPISSKAALEEKLGHPVLEEHFLPDSGLKSFETDFNDFLEHDLAEMVMASSRALLVRAERMLREVIAASKLDEESKRKQKIQLKNELIEMKSFINKGPLEMDLHRLKSEIEELSYYSKQRVFLRFSDFFKESFNPAALRDDGRDMKQALKAALKELLQSLGFDFSQEMRATSLRTENYMNKLLSENYGKWDSRIKEIRQAVETAAFSPSSFDVLEFKPAFEGLEGNFKKELTYFKNPKSFFEKNEKTKMNDAIRQSLDDPASLYIKAQGSRMFDYYGKKFEQEFESVRQKLITELEDIYNGYEEALDDTGNASAYEECLARLLQITNAD</sequence>
<protein>
    <submittedName>
        <fullName evidence="8">Dynamin family protein</fullName>
    </submittedName>
</protein>
<dbReference type="RefSeq" id="WP_101645053.1">
    <property type="nucleotide sequence ID" value="NZ_PGUY01000062.1"/>
</dbReference>
<dbReference type="Gene3D" id="3.40.50.300">
    <property type="entry name" value="P-loop containing nucleotide triphosphate hydrolases"/>
    <property type="match status" value="2"/>
</dbReference>
<feature type="domain" description="Dynamin N-terminal" evidence="7">
    <location>
        <begin position="48"/>
        <end position="203"/>
    </location>
</feature>
<dbReference type="PANTHER" id="PTHR10465">
    <property type="entry name" value="TRANSMEMBRANE GTPASE FZO1"/>
    <property type="match status" value="1"/>
</dbReference>
<keyword evidence="5" id="KW-0472">Membrane</keyword>
<feature type="domain" description="Dynamin N-terminal" evidence="7">
    <location>
        <begin position="641"/>
        <end position="861"/>
    </location>
</feature>
<dbReference type="OrthoDB" id="5477114at2"/>
<dbReference type="AlphaFoldDB" id="A0A2N5M1Z7"/>
<dbReference type="InterPro" id="IPR027094">
    <property type="entry name" value="Mitofusin_fam"/>
</dbReference>
<dbReference type="PANTHER" id="PTHR10465:SF0">
    <property type="entry name" value="SARCALUMENIN"/>
    <property type="match status" value="1"/>
</dbReference>